<dbReference type="Proteomes" id="UP000204235">
    <property type="component" value="Segment"/>
</dbReference>
<keyword evidence="2" id="KW-1185">Reference proteome</keyword>
<dbReference type="EMBL" id="KF623294">
    <property type="protein sequence ID" value="AGX01897.1"/>
    <property type="molecule type" value="Genomic_DNA"/>
</dbReference>
<dbReference type="RefSeq" id="YP_009010228.1">
    <property type="nucleotide sequence ID" value="NC_023610.1"/>
</dbReference>
<dbReference type="KEGG" id="vg:18500896"/>
<name>W8CZG0_9CAUD</name>
<reference evidence="1 2" key="1">
    <citation type="journal article" date="2014" name="FEMS Microbiol. Lett.">
        <title>The genome of the Erwinia amylovora phage PhiEaH1 reveals greater diversity and broadens the applicability of phages for the treatment of fire blight.</title>
        <authorList>
            <person name="Meczker K."/>
            <person name="Domotor D."/>
            <person name="Vass J."/>
            <person name="Rakhely G."/>
            <person name="Schneider G."/>
            <person name="Kovacs T."/>
        </authorList>
    </citation>
    <scope>NUCLEOTIDE SEQUENCE [LARGE SCALE GENOMIC DNA]</scope>
</reference>
<sequence>MNNNLSTFRTRAVIIALEGKSLVSTESLSVHRPLAGTVAKLSGFLKELGDDLGYRVSGIQDTLFKTDVKTKKGQELLLSRLPGTDYLNLAPIRVPVLPGLRVTWLDLLHNMKPGVEFSVSLQENVIHPFKQFVATALTNPEKFSSSALNSTVNFVDYELLKKSLGASVSGNASVNVRKYGECVARNSDMAEVLDLTNNFEHVFMNSNPQMLMAEIDELRELFGQLSANITDTNQQFRLNGKTISNLATAAYNVAESVEYYAAVRTLFINHANAMKAAVDKLVKAV</sequence>
<dbReference type="GeneID" id="18500896"/>
<proteinExistence type="predicted"/>
<evidence type="ECO:0000313" key="1">
    <source>
        <dbReference type="EMBL" id="AGX01897.1"/>
    </source>
</evidence>
<accession>W8CZG0</accession>
<protein>
    <submittedName>
        <fullName evidence="1">Uncharacterized protein</fullName>
    </submittedName>
</protein>
<evidence type="ECO:0000313" key="2">
    <source>
        <dbReference type="Proteomes" id="UP000204235"/>
    </source>
</evidence>
<organism evidence="1 2">
    <name type="scientific">Erwinia phage PhiEaH1</name>
    <dbReference type="NCBI Taxonomy" id="1401669"/>
    <lineage>
        <taxon>Viruses</taxon>
        <taxon>Duplodnaviria</taxon>
        <taxon>Heunggongvirae</taxon>
        <taxon>Uroviricota</taxon>
        <taxon>Caudoviricetes</taxon>
        <taxon>Chimalliviridae</taxon>
        <taxon>Iapetusvirus</taxon>
        <taxon>Iapetusvirus EaH1</taxon>
    </lineage>
</organism>